<dbReference type="PROSITE" id="PS51192">
    <property type="entry name" value="HELICASE_ATP_BIND_1"/>
    <property type="match status" value="1"/>
</dbReference>
<keyword evidence="17" id="KW-1185">Reference proteome</keyword>
<dbReference type="GO" id="GO:0016787">
    <property type="term" value="F:hydrolase activity"/>
    <property type="evidence" value="ECO:0007669"/>
    <property type="project" value="UniProtKB-KW"/>
</dbReference>
<dbReference type="STRING" id="588581.Cpap_2549"/>
<dbReference type="InterPro" id="IPR037235">
    <property type="entry name" value="TRCF-like_C_D7"/>
</dbReference>
<evidence type="ECO:0000259" key="15">
    <source>
        <dbReference type="PROSITE" id="PS51194"/>
    </source>
</evidence>
<evidence type="ECO:0000256" key="1">
    <source>
        <dbReference type="ARBA" id="ARBA00004496"/>
    </source>
</evidence>
<dbReference type="Pfam" id="PF17757">
    <property type="entry name" value="UvrB_inter"/>
    <property type="match status" value="1"/>
</dbReference>
<evidence type="ECO:0000256" key="9">
    <source>
        <dbReference type="ARBA" id="ARBA00023204"/>
    </source>
</evidence>
<dbReference type="GO" id="GO:0005737">
    <property type="term" value="C:cytoplasm"/>
    <property type="evidence" value="ECO:0007669"/>
    <property type="project" value="UniProtKB-SubCell"/>
</dbReference>
<dbReference type="NCBIfam" id="TIGR00580">
    <property type="entry name" value="mfd"/>
    <property type="match status" value="1"/>
</dbReference>
<comment type="similarity">
    <text evidence="10 13">In the N-terminal section; belongs to the UvrB family.</text>
</comment>
<dbReference type="SMART" id="SM01058">
    <property type="entry name" value="CarD_TRCF"/>
    <property type="match status" value="1"/>
</dbReference>
<dbReference type="Pfam" id="PF03461">
    <property type="entry name" value="TRCF"/>
    <property type="match status" value="1"/>
</dbReference>
<dbReference type="Gene3D" id="3.40.50.11180">
    <property type="match status" value="1"/>
</dbReference>
<reference evidence="16" key="1">
    <citation type="submission" date="2009-07" db="EMBL/GenBank/DDBJ databases">
        <authorList>
            <consortium name="US DOE Joint Genome Institute (JGI-PGF)"/>
            <person name="Lucas S."/>
            <person name="Copeland A."/>
            <person name="Lapidus A."/>
            <person name="Glavina del Rio T."/>
            <person name="Tice H."/>
            <person name="Bruce D."/>
            <person name="Goodwin L."/>
            <person name="Pitluck S."/>
            <person name="Larimer F."/>
            <person name="Land M.L."/>
            <person name="Mouttaki H."/>
            <person name="He Z."/>
            <person name="Zhou J."/>
            <person name="Hemme C.L."/>
        </authorList>
    </citation>
    <scope>NUCLEOTIDE SEQUENCE</scope>
    <source>
        <strain evidence="16">DSM 2782</strain>
    </source>
</reference>
<keyword evidence="8 13" id="KW-0238">DNA-binding</keyword>
<dbReference type="HAMAP" id="MF_00969">
    <property type="entry name" value="TRCF"/>
    <property type="match status" value="1"/>
</dbReference>
<evidence type="ECO:0000256" key="6">
    <source>
        <dbReference type="ARBA" id="ARBA00022806"/>
    </source>
</evidence>
<dbReference type="AlphaFoldDB" id="F1TBJ3"/>
<dbReference type="EMBL" id="ACXX02000004">
    <property type="protein sequence ID" value="EGD48397.1"/>
    <property type="molecule type" value="Genomic_DNA"/>
</dbReference>
<dbReference type="InterPro" id="IPR001650">
    <property type="entry name" value="Helicase_C-like"/>
</dbReference>
<dbReference type="InterPro" id="IPR027417">
    <property type="entry name" value="P-loop_NTPase"/>
</dbReference>
<dbReference type="InterPro" id="IPR036101">
    <property type="entry name" value="CarD-like/TRCF_RID_sf"/>
</dbReference>
<evidence type="ECO:0000256" key="10">
    <source>
        <dbReference type="ARBA" id="ARBA00061104"/>
    </source>
</evidence>
<dbReference type="Gene3D" id="3.90.1150.50">
    <property type="entry name" value="Transcription-repair-coupling factor, D7 domain"/>
    <property type="match status" value="1"/>
</dbReference>
<dbReference type="Proteomes" id="UP000003860">
    <property type="component" value="Unassembled WGS sequence"/>
</dbReference>
<dbReference type="GO" id="GO:0006355">
    <property type="term" value="P:regulation of DNA-templated transcription"/>
    <property type="evidence" value="ECO:0007669"/>
    <property type="project" value="UniProtKB-UniRule"/>
</dbReference>
<dbReference type="InterPro" id="IPR041471">
    <property type="entry name" value="UvrB_inter"/>
</dbReference>
<keyword evidence="2 13" id="KW-0963">Cytoplasm</keyword>
<comment type="function">
    <text evidence="13">Couples transcription and DNA repair by recognizing RNA polymerase (RNAP) stalled at DNA lesions. Mediates ATP-dependent release of RNAP and its truncated transcript from the DNA, and recruitment of nucleotide excision repair machinery to the damaged site.</text>
</comment>
<dbReference type="SMART" id="SM00982">
    <property type="entry name" value="TRCF"/>
    <property type="match status" value="1"/>
</dbReference>
<dbReference type="FunFam" id="3.40.50.300:FF:000546">
    <property type="entry name" value="Transcription-repair-coupling factor"/>
    <property type="match status" value="1"/>
</dbReference>
<feature type="domain" description="Helicase ATP-binding" evidence="14">
    <location>
        <begin position="642"/>
        <end position="803"/>
    </location>
</feature>
<dbReference type="eggNOG" id="COG1197">
    <property type="taxonomic scope" value="Bacteria"/>
</dbReference>
<comment type="subcellular location">
    <subcellularLocation>
        <location evidence="1 13">Cytoplasm</location>
    </subcellularLocation>
</comment>
<dbReference type="SUPFAM" id="SSF141259">
    <property type="entry name" value="CarD-like"/>
    <property type="match status" value="1"/>
</dbReference>
<gene>
    <name evidence="13" type="primary">mfd</name>
    <name evidence="16" type="ORF">Cpap_2549</name>
</gene>
<evidence type="ECO:0000256" key="4">
    <source>
        <dbReference type="ARBA" id="ARBA00022763"/>
    </source>
</evidence>
<evidence type="ECO:0000256" key="3">
    <source>
        <dbReference type="ARBA" id="ARBA00022741"/>
    </source>
</evidence>
<dbReference type="InterPro" id="IPR004576">
    <property type="entry name" value="Mfd"/>
</dbReference>
<evidence type="ECO:0000313" key="17">
    <source>
        <dbReference type="Proteomes" id="UP000003860"/>
    </source>
</evidence>
<dbReference type="CDD" id="cd17991">
    <property type="entry name" value="DEXHc_TRCF"/>
    <property type="match status" value="1"/>
</dbReference>
<feature type="domain" description="Helicase C-terminal" evidence="15">
    <location>
        <begin position="824"/>
        <end position="978"/>
    </location>
</feature>
<dbReference type="SMART" id="SM00490">
    <property type="entry name" value="HELICc"/>
    <property type="match status" value="1"/>
</dbReference>
<sequence length="1174" mass="133945">MNFFTDPLLKIDEYNTLLTNVREGKGPVSVIGPSDSQKVHMIYSLCTHLQRRGLYVTYNEMQARRAYEDFSFFLGDDVLYYPPKETMLYNIEARSNDIIYQRTRTLLRCLEGNYKLIVMSAEALIQMISPVELFRGGVVDFSVGLQIDLDELVSKLVLYGYERVEAVEGKAQFAVRGGIIDIFAVNSEHPVRIELFDTEVDSIRYFDETTQRSTNSIEECRIAPARDVVYKDISKEAIVSKIKKDLADYVKKLKQKDNSEGVKNISKRVEEDIDNLVEHHYFPGIDRYLPYILETPASVIDYIERESIVVLDETLRITQRIENVQLEHEELAKSLLEKGGILPKGAEWAFSADFIVDRILNLRTVTLSAISSNNSLIRPYNQISIPCKSGNSYQSHIDLLVDDIEQLRKKEYKIIVLSGPSGRGHRLVETLATNEISSSYKDNTEYKLQNGEVVVTHGSLQKGFEYPTAAFVVISDIEVFGQDKRIKKAKAKRAGNKIKAFSDLNVGDFVVHQAHGIGQYIGIEKLSVGEIKRDYLKIRYQEGDFLYIPTNQLDLLQKYIGSEGKTPKVNKLGGTEWAKTKNRVKESLQQLAAELIKLYAQRQSAKGHAFCEDTVWQRQFEELFPYQETDDQLKCIDEIKKDMESERLMDRLLCGDVGYGKTEVAIRAVFKSVMDGKQVAYLAPTTILAQQLYENFKKRMSDFPVTVDVMSRFRTPAEQKKIVKSVKAGNTDILIGTHRLLQKDIEFKDLGLLVVDEEQRFGVTHKEKLKTLKPNVDVLTLTATPIPRTLHMSLVGIRDISVLEDPPEERYPVQTYVMEYNMELIRDGIIREMARNGQVFYMYNRVRGIDLKAQEIRTMIPEARVAVAHGQMNEKELEDVMYGFINGEYDVLVCTTIIESGLDMPNVNTIVVEDADRMGLSQLYQIRGRVGRSNRLAYAYITYKKDKVLSEVAEKRLQAIKEFTEFGSGFRIAMRDLEIRGAGNLLGPEQHGHLETVGYEMYCKLLDEAVQELSGKEVRTTDEEMAVDLNVNAYIDDEYISSEEQKIDMYKKIAAIQNENDVIDLRDELIDRYGDIPEEVENLMDIAYIKALAVECGFIGITQKEDIILFALRKSASAVSQYLGVLMDKYPRRIMLNASSNPYLSFKLINSSSRENLANIKILLQYIIKLQSNG</sequence>
<dbReference type="PROSITE" id="PS51194">
    <property type="entry name" value="HELICASE_CTER"/>
    <property type="match status" value="1"/>
</dbReference>
<dbReference type="GO" id="GO:0000716">
    <property type="term" value="P:transcription-coupled nucleotide-excision repair, DNA damage recognition"/>
    <property type="evidence" value="ECO:0007669"/>
    <property type="project" value="UniProtKB-UniRule"/>
</dbReference>
<evidence type="ECO:0000256" key="5">
    <source>
        <dbReference type="ARBA" id="ARBA00022801"/>
    </source>
</evidence>
<dbReference type="Gene3D" id="3.30.2060.10">
    <property type="entry name" value="Penicillin-binding protein 1b domain"/>
    <property type="match status" value="1"/>
</dbReference>
<accession>F1TBJ3</accession>
<keyword evidence="7 13" id="KW-0067">ATP-binding</keyword>
<dbReference type="Gene3D" id="2.40.10.170">
    <property type="match status" value="1"/>
</dbReference>
<proteinExistence type="inferred from homology"/>
<protein>
    <recommendedName>
        <fullName evidence="12 13">Transcription-repair-coupling factor</fullName>
        <shortName evidence="13">TRCF</shortName>
        <ecNumber evidence="13">3.6.4.-</ecNumber>
    </recommendedName>
</protein>
<evidence type="ECO:0000256" key="2">
    <source>
        <dbReference type="ARBA" id="ARBA00022490"/>
    </source>
</evidence>
<dbReference type="SMART" id="SM00487">
    <property type="entry name" value="DEXDc"/>
    <property type="match status" value="1"/>
</dbReference>
<dbReference type="InterPro" id="IPR011545">
    <property type="entry name" value="DEAD/DEAH_box_helicase_dom"/>
</dbReference>
<keyword evidence="4 13" id="KW-0227">DNA damage</keyword>
<dbReference type="GO" id="GO:0005524">
    <property type="term" value="F:ATP binding"/>
    <property type="evidence" value="ECO:0007669"/>
    <property type="project" value="UniProtKB-UniRule"/>
</dbReference>
<dbReference type="Pfam" id="PF00271">
    <property type="entry name" value="Helicase_C"/>
    <property type="match status" value="1"/>
</dbReference>
<dbReference type="SUPFAM" id="SSF52540">
    <property type="entry name" value="P-loop containing nucleoside triphosphate hydrolases"/>
    <property type="match status" value="4"/>
</dbReference>
<dbReference type="GO" id="GO:0003684">
    <property type="term" value="F:damaged DNA binding"/>
    <property type="evidence" value="ECO:0007669"/>
    <property type="project" value="InterPro"/>
</dbReference>
<name>F1TBJ3_9FIRM</name>
<dbReference type="InterPro" id="IPR014001">
    <property type="entry name" value="Helicase_ATP-bd"/>
</dbReference>
<dbReference type="EC" id="3.6.4.-" evidence="13"/>
<evidence type="ECO:0000256" key="7">
    <source>
        <dbReference type="ARBA" id="ARBA00022840"/>
    </source>
</evidence>
<comment type="similarity">
    <text evidence="11 13">In the C-terminal section; belongs to the helicase family. RecG subfamily.</text>
</comment>
<keyword evidence="9 13" id="KW-0234">DNA repair</keyword>
<dbReference type="InterPro" id="IPR003711">
    <property type="entry name" value="CarD-like/TRCF_RID"/>
</dbReference>
<organism evidence="16 17">
    <name type="scientific">Ruminiclostridium papyrosolvens DSM 2782</name>
    <dbReference type="NCBI Taxonomy" id="588581"/>
    <lineage>
        <taxon>Bacteria</taxon>
        <taxon>Bacillati</taxon>
        <taxon>Bacillota</taxon>
        <taxon>Clostridia</taxon>
        <taxon>Eubacteriales</taxon>
        <taxon>Oscillospiraceae</taxon>
        <taxon>Ruminiclostridium</taxon>
    </lineage>
</organism>
<dbReference type="Pfam" id="PF00270">
    <property type="entry name" value="DEAD"/>
    <property type="match status" value="1"/>
</dbReference>
<evidence type="ECO:0000256" key="13">
    <source>
        <dbReference type="HAMAP-Rule" id="MF_00969"/>
    </source>
</evidence>
<dbReference type="PANTHER" id="PTHR47964">
    <property type="entry name" value="ATP-DEPENDENT DNA HELICASE HOMOLOG RECG, CHLOROPLASTIC"/>
    <property type="match status" value="1"/>
</dbReference>
<evidence type="ECO:0000259" key="14">
    <source>
        <dbReference type="PROSITE" id="PS51192"/>
    </source>
</evidence>
<dbReference type="PANTHER" id="PTHR47964:SF1">
    <property type="entry name" value="ATP-DEPENDENT DNA HELICASE HOMOLOG RECG, CHLOROPLASTIC"/>
    <property type="match status" value="1"/>
</dbReference>
<dbReference type="GO" id="GO:0003678">
    <property type="term" value="F:DNA helicase activity"/>
    <property type="evidence" value="ECO:0007669"/>
    <property type="project" value="TreeGrafter"/>
</dbReference>
<dbReference type="InterPro" id="IPR005118">
    <property type="entry name" value="TRCF_C"/>
</dbReference>
<evidence type="ECO:0000256" key="8">
    <source>
        <dbReference type="ARBA" id="ARBA00023125"/>
    </source>
</evidence>
<dbReference type="OrthoDB" id="9804325at2"/>
<dbReference type="Pfam" id="PF02559">
    <property type="entry name" value="CarD_TRCF_RID"/>
    <property type="match status" value="1"/>
</dbReference>
<keyword evidence="6" id="KW-0347">Helicase</keyword>
<comment type="caution">
    <text evidence="16">The sequence shown here is derived from an EMBL/GenBank/DDBJ whole genome shotgun (WGS) entry which is preliminary data.</text>
</comment>
<dbReference type="Gene3D" id="3.40.50.300">
    <property type="entry name" value="P-loop containing nucleotide triphosphate hydrolases"/>
    <property type="match status" value="2"/>
</dbReference>
<evidence type="ECO:0000256" key="12">
    <source>
        <dbReference type="ARBA" id="ARBA00070128"/>
    </source>
</evidence>
<keyword evidence="3 13" id="KW-0547">Nucleotide-binding</keyword>
<dbReference type="SUPFAM" id="SSF143517">
    <property type="entry name" value="TRCF domain-like"/>
    <property type="match status" value="1"/>
</dbReference>
<evidence type="ECO:0000256" key="11">
    <source>
        <dbReference type="ARBA" id="ARBA00061399"/>
    </source>
</evidence>
<dbReference type="RefSeq" id="WP_004618560.1">
    <property type="nucleotide sequence ID" value="NZ_ACXX02000004.1"/>
</dbReference>
<evidence type="ECO:0000313" key="16">
    <source>
        <dbReference type="EMBL" id="EGD48397.1"/>
    </source>
</evidence>
<keyword evidence="5 13" id="KW-0378">Hydrolase</keyword>
<reference evidence="16" key="2">
    <citation type="submission" date="2011-01" db="EMBL/GenBank/DDBJ databases">
        <title>The Non-contiguous Finished genome of Clostridium papyrosolvens.</title>
        <authorList>
            <person name="Lucas S."/>
            <person name="Copeland A."/>
            <person name="Lapidus A."/>
            <person name="Cheng J.-F."/>
            <person name="Goodwin L."/>
            <person name="Pitluck S."/>
            <person name="Misra M."/>
            <person name="Chertkov O."/>
            <person name="Detter J.C."/>
            <person name="Han C."/>
            <person name="Tapia R."/>
            <person name="Land M."/>
            <person name="Hauser L."/>
            <person name="Kyrpides N."/>
            <person name="Ivanova N."/>
            <person name="Pagani I."/>
            <person name="Mouttaki H."/>
            <person name="He Z."/>
            <person name="Zhou J."/>
            <person name="Hemme C.L."/>
            <person name="Woyke T."/>
        </authorList>
    </citation>
    <scope>NUCLEOTIDE SEQUENCE [LARGE SCALE GENOMIC DNA]</scope>
    <source>
        <strain evidence="16">DSM 2782</strain>
    </source>
</reference>
<dbReference type="InterPro" id="IPR047112">
    <property type="entry name" value="RecG/Mfd"/>
</dbReference>